<sequence>MISDKDETIFELCKELKVINTIYPIANVENLDVNNLPILILHNNLNKTVSDLVIQNSQQILTDDHLTIITDNVIIASGEGEQSSLIITEKVIETSMVRESGELRKNLTRLLSSEEINTNKVPDITTQIVTDGLSDEKIILFKILIL</sequence>
<organism evidence="1 2">
    <name type="scientific">Cryptolaemus montrouzieri</name>
    <dbReference type="NCBI Taxonomy" id="559131"/>
    <lineage>
        <taxon>Eukaryota</taxon>
        <taxon>Metazoa</taxon>
        <taxon>Ecdysozoa</taxon>
        <taxon>Arthropoda</taxon>
        <taxon>Hexapoda</taxon>
        <taxon>Insecta</taxon>
        <taxon>Pterygota</taxon>
        <taxon>Neoptera</taxon>
        <taxon>Endopterygota</taxon>
        <taxon>Coleoptera</taxon>
        <taxon>Polyphaga</taxon>
        <taxon>Cucujiformia</taxon>
        <taxon>Coccinelloidea</taxon>
        <taxon>Coccinellidae</taxon>
        <taxon>Scymninae</taxon>
        <taxon>Scymnini</taxon>
        <taxon>Cryptolaemus</taxon>
    </lineage>
</organism>
<reference evidence="1 2" key="1">
    <citation type="journal article" date="2021" name="BMC Biol.">
        <title>Horizontally acquired antibacterial genes associated with adaptive radiation of ladybird beetles.</title>
        <authorList>
            <person name="Li H.S."/>
            <person name="Tang X.F."/>
            <person name="Huang Y.H."/>
            <person name="Xu Z.Y."/>
            <person name="Chen M.L."/>
            <person name="Du X.Y."/>
            <person name="Qiu B.Y."/>
            <person name="Chen P.T."/>
            <person name="Zhang W."/>
            <person name="Slipinski A."/>
            <person name="Escalona H.E."/>
            <person name="Waterhouse R.M."/>
            <person name="Zwick A."/>
            <person name="Pang H."/>
        </authorList>
    </citation>
    <scope>NUCLEOTIDE SEQUENCE [LARGE SCALE GENOMIC DNA]</scope>
    <source>
        <strain evidence="1">SYSU2018</strain>
    </source>
</reference>
<dbReference type="EMBL" id="JABFTP020000144">
    <property type="protein sequence ID" value="KAL3282862.1"/>
    <property type="molecule type" value="Genomic_DNA"/>
</dbReference>
<name>A0ABD2NVY2_9CUCU</name>
<dbReference type="Proteomes" id="UP001516400">
    <property type="component" value="Unassembled WGS sequence"/>
</dbReference>
<comment type="caution">
    <text evidence="1">The sequence shown here is derived from an EMBL/GenBank/DDBJ whole genome shotgun (WGS) entry which is preliminary data.</text>
</comment>
<accession>A0ABD2NVY2</accession>
<dbReference type="AlphaFoldDB" id="A0ABD2NVY2"/>
<proteinExistence type="predicted"/>
<protein>
    <submittedName>
        <fullName evidence="1">Uncharacterized protein</fullName>
    </submittedName>
</protein>
<keyword evidence="2" id="KW-1185">Reference proteome</keyword>
<gene>
    <name evidence="1" type="ORF">HHI36_006022</name>
</gene>
<evidence type="ECO:0000313" key="2">
    <source>
        <dbReference type="Proteomes" id="UP001516400"/>
    </source>
</evidence>
<evidence type="ECO:0000313" key="1">
    <source>
        <dbReference type="EMBL" id="KAL3282862.1"/>
    </source>
</evidence>